<dbReference type="CDD" id="cd09272">
    <property type="entry name" value="RNase_HI_RT_Ty1"/>
    <property type="match status" value="1"/>
</dbReference>
<feature type="domain" description="Reverse transcriptase Ty1/copia-type" evidence="2">
    <location>
        <begin position="502"/>
        <end position="564"/>
    </location>
</feature>
<feature type="region of interest" description="Disordered" evidence="1">
    <location>
        <begin position="206"/>
        <end position="225"/>
    </location>
</feature>
<proteinExistence type="predicted"/>
<feature type="domain" description="Reverse transcriptase Ty1/copia-type" evidence="2">
    <location>
        <begin position="386"/>
        <end position="500"/>
    </location>
</feature>
<protein>
    <submittedName>
        <fullName evidence="3">Ribonuclease H-like domain-containing protein</fullName>
    </submittedName>
</protein>
<dbReference type="AlphaFoldDB" id="A0A699IEP4"/>
<sequence length="710" mass="79328">MLHIETEKPLLKDPDGEDVDVHTYRSMIGPLMYLTSFRPAIMFAMCACSGFQVTSKASHFHAVKRIFSDYAGASLDTKSTAGGCQFLEFMRPFGCPVTILNTLAPLGKFDGKADEGFLVGYSVNRSGSKWLFDIDALIQSMNYQSVVAGNQPNHSAGIKKNLDASKVGKETESAQQYVLLPLWSTGSKDPQNIDVDAAFGFKKNKTEVHVSPSSSDKPKKHDEKAKEQLKERVMVNAASAPVIAVGPNPTNSTNSFNTASPSNNVVSLNFKIGGKSSFVDPSQYPDDPDMPALEDIVYLDDEEDVSAEADFSNLETNISVSLIPTTRIHKDHHVTQITGDLTSAPQTRSMARMVKEQEPKRVHQAFKDPSWIEAMQEELLQFKMKKVWVLVDLPKGKRVIGSKWVFKNKKDERGIVIKNKARLVAQGHTQEEGIDYKEVFAPVARIEAIRLFLAYASFMGFMVYQMDVKSTFLYETIEEEVYVCQPPGFEEPDYPDKACKKLCKAFEKLMKDKFQMSSIGELTFFLGLQVKQMDDGIFISQDKYVAEILRKFGLTDGKSASTPIDTEKPLLKDPDGKDVDVHIYRSMIGSSMYLNSSRLDIMFVVCACAQFQVTPKVLHFHAVKRIFRYLKSKPHLGLWYPKDSPFNLVAYFDSDYAGASLDRKSTIGGCQFLGCRLISWQCKNQTVVAISSTEAEYIAVASCCAQVLWI</sequence>
<feature type="compositionally biased region" description="Basic and acidic residues" evidence="1">
    <location>
        <begin position="216"/>
        <end position="225"/>
    </location>
</feature>
<comment type="caution">
    <text evidence="3">The sequence shown here is derived from an EMBL/GenBank/DDBJ whole genome shotgun (WGS) entry which is preliminary data.</text>
</comment>
<evidence type="ECO:0000256" key="1">
    <source>
        <dbReference type="SAM" id="MobiDB-lite"/>
    </source>
</evidence>
<name>A0A699IEP4_TANCI</name>
<dbReference type="EMBL" id="BKCJ010283219">
    <property type="protein sequence ID" value="GEZ47364.1"/>
    <property type="molecule type" value="Genomic_DNA"/>
</dbReference>
<dbReference type="Pfam" id="PF07727">
    <property type="entry name" value="RVT_2"/>
    <property type="match status" value="2"/>
</dbReference>
<dbReference type="InterPro" id="IPR013103">
    <property type="entry name" value="RVT_2"/>
</dbReference>
<dbReference type="PANTHER" id="PTHR11439:SF495">
    <property type="entry name" value="REVERSE TRANSCRIPTASE, RNA-DEPENDENT DNA POLYMERASE-RELATED"/>
    <property type="match status" value="1"/>
</dbReference>
<accession>A0A699IEP4</accession>
<dbReference type="PANTHER" id="PTHR11439">
    <property type="entry name" value="GAG-POL-RELATED RETROTRANSPOSON"/>
    <property type="match status" value="1"/>
</dbReference>
<evidence type="ECO:0000259" key="2">
    <source>
        <dbReference type="Pfam" id="PF07727"/>
    </source>
</evidence>
<evidence type="ECO:0000313" key="3">
    <source>
        <dbReference type="EMBL" id="GEZ47364.1"/>
    </source>
</evidence>
<gene>
    <name evidence="3" type="ORF">Tci_519337</name>
</gene>
<reference evidence="3" key="1">
    <citation type="journal article" date="2019" name="Sci. Rep.">
        <title>Draft genome of Tanacetum cinerariifolium, the natural source of mosquito coil.</title>
        <authorList>
            <person name="Yamashiro T."/>
            <person name="Shiraishi A."/>
            <person name="Satake H."/>
            <person name="Nakayama K."/>
        </authorList>
    </citation>
    <scope>NUCLEOTIDE SEQUENCE</scope>
</reference>
<organism evidence="3">
    <name type="scientific">Tanacetum cinerariifolium</name>
    <name type="common">Dalmatian daisy</name>
    <name type="synonym">Chrysanthemum cinerariifolium</name>
    <dbReference type="NCBI Taxonomy" id="118510"/>
    <lineage>
        <taxon>Eukaryota</taxon>
        <taxon>Viridiplantae</taxon>
        <taxon>Streptophyta</taxon>
        <taxon>Embryophyta</taxon>
        <taxon>Tracheophyta</taxon>
        <taxon>Spermatophyta</taxon>
        <taxon>Magnoliopsida</taxon>
        <taxon>eudicotyledons</taxon>
        <taxon>Gunneridae</taxon>
        <taxon>Pentapetalae</taxon>
        <taxon>asterids</taxon>
        <taxon>campanulids</taxon>
        <taxon>Asterales</taxon>
        <taxon>Asteraceae</taxon>
        <taxon>Asteroideae</taxon>
        <taxon>Anthemideae</taxon>
        <taxon>Anthemidinae</taxon>
        <taxon>Tanacetum</taxon>
    </lineage>
</organism>